<feature type="transmembrane region" description="Helical" evidence="1">
    <location>
        <begin position="45"/>
        <end position="64"/>
    </location>
</feature>
<protein>
    <submittedName>
        <fullName evidence="2">Uncharacterized protein</fullName>
    </submittedName>
</protein>
<feature type="transmembrane region" description="Helical" evidence="1">
    <location>
        <begin position="305"/>
        <end position="326"/>
    </location>
</feature>
<feature type="transmembrane region" description="Helical" evidence="1">
    <location>
        <begin position="273"/>
        <end position="298"/>
    </location>
</feature>
<comment type="caution">
    <text evidence="2">The sequence shown here is derived from an EMBL/GenBank/DDBJ whole genome shotgun (WGS) entry which is preliminary data.</text>
</comment>
<sequence>MEIDHYKVMKTFEKTLLSYFDIITDVLILVDLIQRNSRMALVQGISLGVSFLFQSVLSLVVLKYPDQRTALQFVSLLASFLTTGFVMASSDREFNKCKYRRKNEPLLFDNVPDTNSHRQMVAFVSFFSLYKLAKVSSLALLISASSFRYAVNLLTLEFFGFLGWRKVYGNWRWYKKGLDGIPFSLFTHFCCYICLLSAPFLWYELQLTPSVIEYEQIIRERNEAESRYNAALDVLMGASSSSSFSPSSTVEFLLLAARRPEPSPDHDGRGLRAFVPCCRISLIIVVVDIVIVVIITMANATSRTLVLAPILFVLAAKPFQFLFLFVSQP</sequence>
<name>A0A9W6ZW36_9STRA</name>
<dbReference type="EMBL" id="BLQM01000085">
    <property type="protein sequence ID" value="GMH61514.1"/>
    <property type="molecule type" value="Genomic_DNA"/>
</dbReference>
<keyword evidence="1" id="KW-0472">Membrane</keyword>
<reference evidence="3" key="1">
    <citation type="journal article" date="2023" name="Commun. Biol.">
        <title>Genome analysis of Parmales, the sister group of diatoms, reveals the evolutionary specialization of diatoms from phago-mixotrophs to photoautotrophs.</title>
        <authorList>
            <person name="Ban H."/>
            <person name="Sato S."/>
            <person name="Yoshikawa S."/>
            <person name="Yamada K."/>
            <person name="Nakamura Y."/>
            <person name="Ichinomiya M."/>
            <person name="Sato N."/>
            <person name="Blanc-Mathieu R."/>
            <person name="Endo H."/>
            <person name="Kuwata A."/>
            <person name="Ogata H."/>
        </authorList>
    </citation>
    <scope>NUCLEOTIDE SEQUENCE [LARGE SCALE GENOMIC DNA]</scope>
</reference>
<keyword evidence="1" id="KW-1133">Transmembrane helix</keyword>
<keyword evidence="1" id="KW-0812">Transmembrane</keyword>
<feature type="transmembrane region" description="Helical" evidence="1">
    <location>
        <begin position="185"/>
        <end position="203"/>
    </location>
</feature>
<dbReference type="Proteomes" id="UP001162640">
    <property type="component" value="Unassembled WGS sequence"/>
</dbReference>
<accession>A0A9W6ZW36</accession>
<feature type="transmembrane region" description="Helical" evidence="1">
    <location>
        <begin position="70"/>
        <end position="90"/>
    </location>
</feature>
<evidence type="ECO:0000313" key="3">
    <source>
        <dbReference type="Proteomes" id="UP001162640"/>
    </source>
</evidence>
<evidence type="ECO:0000256" key="1">
    <source>
        <dbReference type="SAM" id="Phobius"/>
    </source>
</evidence>
<proteinExistence type="predicted"/>
<dbReference type="AlphaFoldDB" id="A0A9W6ZW36"/>
<evidence type="ECO:0000313" key="2">
    <source>
        <dbReference type="EMBL" id="GMH61514.1"/>
    </source>
</evidence>
<gene>
    <name evidence="2" type="ORF">TL16_g03274</name>
</gene>
<feature type="transmembrane region" description="Helical" evidence="1">
    <location>
        <begin position="147"/>
        <end position="164"/>
    </location>
</feature>
<organism evidence="2 3">
    <name type="scientific">Triparma laevis f. inornata</name>
    <dbReference type="NCBI Taxonomy" id="1714386"/>
    <lineage>
        <taxon>Eukaryota</taxon>
        <taxon>Sar</taxon>
        <taxon>Stramenopiles</taxon>
        <taxon>Ochrophyta</taxon>
        <taxon>Bolidophyceae</taxon>
        <taxon>Parmales</taxon>
        <taxon>Triparmaceae</taxon>
        <taxon>Triparma</taxon>
    </lineage>
</organism>